<reference evidence="1 2" key="1">
    <citation type="submission" date="2023-09" db="EMBL/GenBank/DDBJ databases">
        <title>Complete genome of Streptomyces roseicoloratus T14.</title>
        <authorList>
            <person name="Bashizi T."/>
            <person name="Kim M.-J."/>
            <person name="Lee G."/>
            <person name="Tagele S.B."/>
            <person name="Shin J.-H."/>
        </authorList>
    </citation>
    <scope>NUCLEOTIDE SEQUENCE [LARGE SCALE GENOMIC DNA]</scope>
    <source>
        <strain evidence="1 2">T14</strain>
    </source>
</reference>
<organism evidence="1 2">
    <name type="scientific">Streptomyces roseicoloratus</name>
    <dbReference type="NCBI Taxonomy" id="2508722"/>
    <lineage>
        <taxon>Bacteria</taxon>
        <taxon>Bacillati</taxon>
        <taxon>Actinomycetota</taxon>
        <taxon>Actinomycetes</taxon>
        <taxon>Kitasatosporales</taxon>
        <taxon>Streptomycetaceae</taxon>
        <taxon>Streptomyces</taxon>
    </lineage>
</organism>
<name>A0ABY9RQW8_9ACTN</name>
<keyword evidence="2" id="KW-1185">Reference proteome</keyword>
<evidence type="ECO:0000313" key="2">
    <source>
        <dbReference type="Proteomes" id="UP001250858"/>
    </source>
</evidence>
<evidence type="ECO:0008006" key="3">
    <source>
        <dbReference type="Google" id="ProtNLM"/>
    </source>
</evidence>
<gene>
    <name evidence="1" type="ORF">RGF97_06555</name>
</gene>
<evidence type="ECO:0000313" key="1">
    <source>
        <dbReference type="EMBL" id="WMX44589.1"/>
    </source>
</evidence>
<proteinExistence type="predicted"/>
<dbReference type="Proteomes" id="UP001250858">
    <property type="component" value="Chromosome"/>
</dbReference>
<dbReference type="EMBL" id="CP133762">
    <property type="protein sequence ID" value="WMX44589.1"/>
    <property type="molecule type" value="Genomic_DNA"/>
</dbReference>
<dbReference type="RefSeq" id="WP_128976635.1">
    <property type="nucleotide sequence ID" value="NZ_CP133762.1"/>
</dbReference>
<accession>A0ABY9RQW8</accession>
<sequence length="200" mass="21640">MYPREREPELTVIGRFATTAPPGAFEPELLAYARRRASRKGHVSRVTAALAGRPGHYVHLDRWTGLDRLLRAAHEAPAVPPAPAETELAVTVGMMAPNGTPAEAARLVLLRAAVDHAADPERFELGFGSLVGLCVAESAFGGSLLLRSATDPYAYTGLLWWHDPTADDRVRTSTSWDAARARLAATARLTEDLARPLPTR</sequence>
<protein>
    <recommendedName>
        <fullName evidence="3">ABM domain-containing protein</fullName>
    </recommendedName>
</protein>